<keyword evidence="1" id="KW-1133">Transmembrane helix</keyword>
<evidence type="ECO:0000313" key="4">
    <source>
        <dbReference type="Proteomes" id="UP000072763"/>
    </source>
</evidence>
<comment type="caution">
    <text evidence="3">The sequence shown here is derived from an EMBL/GenBank/DDBJ whole genome shotgun (WGS) entry which is preliminary data.</text>
</comment>
<dbReference type="OrthoDB" id="5016816at2"/>
<feature type="transmembrane region" description="Helical" evidence="1">
    <location>
        <begin position="31"/>
        <end position="50"/>
    </location>
</feature>
<proteinExistence type="predicted"/>
<reference evidence="3 4" key="1">
    <citation type="journal article" date="2016" name="Front. Microbiol.">
        <title>Genomic Resource of Rice Seed Associated Bacteria.</title>
        <authorList>
            <person name="Midha S."/>
            <person name="Bansal K."/>
            <person name="Sharma S."/>
            <person name="Kumar N."/>
            <person name="Patil P.P."/>
            <person name="Chaudhry V."/>
            <person name="Patil P.B."/>
        </authorList>
    </citation>
    <scope>NUCLEOTIDE SEQUENCE [LARGE SCALE GENOMIC DNA]</scope>
    <source>
        <strain evidence="3 4">NS359</strain>
    </source>
</reference>
<dbReference type="RefSeq" id="WP_058749605.1">
    <property type="nucleotide sequence ID" value="NZ_LDRC01000038.1"/>
</dbReference>
<dbReference type="EMBL" id="LDRC01000038">
    <property type="protein sequence ID" value="KTR52079.1"/>
    <property type="molecule type" value="Genomic_DNA"/>
</dbReference>
<organism evidence="3 4">
    <name type="scientific">Curtobacterium oceanosedimentum</name>
    <dbReference type="NCBI Taxonomy" id="465820"/>
    <lineage>
        <taxon>Bacteria</taxon>
        <taxon>Bacillati</taxon>
        <taxon>Actinomycetota</taxon>
        <taxon>Actinomycetes</taxon>
        <taxon>Micrococcales</taxon>
        <taxon>Microbacteriaceae</taxon>
        <taxon>Curtobacterium</taxon>
    </lineage>
</organism>
<feature type="transmembrane region" description="Helical" evidence="1">
    <location>
        <begin position="261"/>
        <end position="281"/>
    </location>
</feature>
<dbReference type="Proteomes" id="UP000072763">
    <property type="component" value="Unassembled WGS sequence"/>
</dbReference>
<evidence type="ECO:0000256" key="1">
    <source>
        <dbReference type="SAM" id="Phobius"/>
    </source>
</evidence>
<dbReference type="InterPro" id="IPR021994">
    <property type="entry name" value="DUF3592"/>
</dbReference>
<feature type="domain" description="DUF3592" evidence="2">
    <location>
        <begin position="170"/>
        <end position="240"/>
    </location>
</feature>
<dbReference type="AlphaFoldDB" id="A0A147DR34"/>
<evidence type="ECO:0000259" key="2">
    <source>
        <dbReference type="Pfam" id="PF12158"/>
    </source>
</evidence>
<dbReference type="Pfam" id="PF12158">
    <property type="entry name" value="DUF3592"/>
    <property type="match status" value="1"/>
</dbReference>
<sequence>MTPARRVFHALLAAVALTSSAWIEVEHFDVPVWAFATVSVIGLAHGAALVRIGAAGCLVPTVLFLGSFVVLGVLVEHASDWGPLQYGWLPAVLGGAFLARVLLLSVGGRRRKETTGRELRTAGGEWLRELGPFMLCIGAFCVAAIGALLHSEGAGILRYDDALRRTGVVVSGEVVDVERVHYTGYKGRGHTEYTPVTRQRYEGVEYETTLDEYTVSSDPDFYRAGQRLQIMVDPDDPTTAGVRSEELHAMFVRNVDDGRNYAFTALPLLAVGAPLLAVQTVEGITRRIRTRHTRRWAKARRQVLAARRRARRLAAGVASAHRAGSFPPHTPTR</sequence>
<feature type="transmembrane region" description="Helical" evidence="1">
    <location>
        <begin position="87"/>
        <end position="109"/>
    </location>
</feature>
<gene>
    <name evidence="3" type="ORF">NS359_07435</name>
</gene>
<feature type="transmembrane region" description="Helical" evidence="1">
    <location>
        <begin position="130"/>
        <end position="149"/>
    </location>
</feature>
<keyword evidence="1" id="KW-0472">Membrane</keyword>
<feature type="transmembrane region" description="Helical" evidence="1">
    <location>
        <begin position="57"/>
        <end position="75"/>
    </location>
</feature>
<accession>A0A147DR34</accession>
<name>A0A147DR34_9MICO</name>
<evidence type="ECO:0000313" key="3">
    <source>
        <dbReference type="EMBL" id="KTR52079.1"/>
    </source>
</evidence>
<protein>
    <recommendedName>
        <fullName evidence="2">DUF3592 domain-containing protein</fullName>
    </recommendedName>
</protein>
<dbReference type="PATRIC" id="fig|465820.4.peg.1576"/>
<keyword evidence="1" id="KW-0812">Transmembrane</keyword>